<dbReference type="EMBL" id="WHLY01000002">
    <property type="protein sequence ID" value="MPR36984.1"/>
    <property type="molecule type" value="Genomic_DNA"/>
</dbReference>
<sequence>MGHISSKFTFANPNPPVNDSKIIRIEPVSTHLTDSNLAVLYFYSMDRLGHEKPVRAWFYDTERSLKEDLDSISKNYPHIPIG</sequence>
<gene>
    <name evidence="1" type="ORF">GBK04_27530</name>
</gene>
<keyword evidence="2" id="KW-1185">Reference proteome</keyword>
<comment type="caution">
    <text evidence="1">The sequence shown here is derived from an EMBL/GenBank/DDBJ whole genome shotgun (WGS) entry which is preliminary data.</text>
</comment>
<dbReference type="RefSeq" id="WP_152765354.1">
    <property type="nucleotide sequence ID" value="NZ_WHLY01000002.1"/>
</dbReference>
<dbReference type="Proteomes" id="UP000479293">
    <property type="component" value="Unassembled WGS sequence"/>
</dbReference>
<proteinExistence type="predicted"/>
<evidence type="ECO:0000313" key="1">
    <source>
        <dbReference type="EMBL" id="MPR36984.1"/>
    </source>
</evidence>
<reference evidence="1 2" key="1">
    <citation type="submission" date="2019-10" db="EMBL/GenBank/DDBJ databases">
        <title>Draft Genome Sequence of Cytophagaceae sp. SJW1-29.</title>
        <authorList>
            <person name="Choi A."/>
        </authorList>
    </citation>
    <scope>NUCLEOTIDE SEQUENCE [LARGE SCALE GENOMIC DNA]</scope>
    <source>
        <strain evidence="1 2">SJW1-29</strain>
    </source>
</reference>
<protein>
    <submittedName>
        <fullName evidence="1">Uncharacterized protein</fullName>
    </submittedName>
</protein>
<evidence type="ECO:0000313" key="2">
    <source>
        <dbReference type="Proteomes" id="UP000479293"/>
    </source>
</evidence>
<dbReference type="AlphaFoldDB" id="A0A7C9FBQ8"/>
<name>A0A7C9FBQ8_9BACT</name>
<organism evidence="1 2">
    <name type="scientific">Salmonirosea aquatica</name>
    <dbReference type="NCBI Taxonomy" id="2654236"/>
    <lineage>
        <taxon>Bacteria</taxon>
        <taxon>Pseudomonadati</taxon>
        <taxon>Bacteroidota</taxon>
        <taxon>Cytophagia</taxon>
        <taxon>Cytophagales</taxon>
        <taxon>Spirosomataceae</taxon>
        <taxon>Salmonirosea</taxon>
    </lineage>
</organism>
<accession>A0A7C9FBQ8</accession>